<evidence type="ECO:0000256" key="6">
    <source>
        <dbReference type="ARBA" id="ARBA00022692"/>
    </source>
</evidence>
<accession>A0A378LQJ5</accession>
<comment type="pathway">
    <text evidence="3">Porphyrin-containing compound metabolism; protoheme biosynthesis.</text>
</comment>
<evidence type="ECO:0000256" key="8">
    <source>
        <dbReference type="ARBA" id="ARBA00023136"/>
    </source>
</evidence>
<evidence type="ECO:0000256" key="2">
    <source>
        <dbReference type="ARBA" id="ARBA00004429"/>
    </source>
</evidence>
<dbReference type="NCBIfam" id="TIGR00540">
    <property type="entry name" value="TPR_hemY_coli"/>
    <property type="match status" value="1"/>
</dbReference>
<dbReference type="GO" id="GO:0042168">
    <property type="term" value="P:heme metabolic process"/>
    <property type="evidence" value="ECO:0007669"/>
    <property type="project" value="InterPro"/>
</dbReference>
<evidence type="ECO:0000256" key="5">
    <source>
        <dbReference type="ARBA" id="ARBA00022519"/>
    </source>
</evidence>
<keyword evidence="6 10" id="KW-0812">Transmembrane</keyword>
<dbReference type="GO" id="GO:0005886">
    <property type="term" value="C:plasma membrane"/>
    <property type="evidence" value="ECO:0007669"/>
    <property type="project" value="UniProtKB-SubCell"/>
</dbReference>
<evidence type="ECO:0000256" key="7">
    <source>
        <dbReference type="ARBA" id="ARBA00022989"/>
    </source>
</evidence>
<evidence type="ECO:0000256" key="1">
    <source>
        <dbReference type="ARBA" id="ARBA00002962"/>
    </source>
</evidence>
<protein>
    <submittedName>
        <fullName evidence="12">Protoporphyrinogen oxidase</fullName>
    </submittedName>
</protein>
<proteinExistence type="predicted"/>
<dbReference type="Pfam" id="PF07219">
    <property type="entry name" value="HemY_N"/>
    <property type="match status" value="1"/>
</dbReference>
<keyword evidence="8 10" id="KW-0472">Membrane</keyword>
<dbReference type="InterPro" id="IPR010817">
    <property type="entry name" value="HemY_N"/>
</dbReference>
<evidence type="ECO:0000259" key="11">
    <source>
        <dbReference type="Pfam" id="PF07219"/>
    </source>
</evidence>
<comment type="function">
    <text evidence="1">Involved in a late step of protoheme IX synthesis.</text>
</comment>
<dbReference type="UniPathway" id="UPA00252"/>
<evidence type="ECO:0000313" key="13">
    <source>
        <dbReference type="Proteomes" id="UP000255297"/>
    </source>
</evidence>
<comment type="subcellular location">
    <subcellularLocation>
        <location evidence="2">Cell inner membrane</location>
        <topology evidence="2">Multi-pass membrane protein</topology>
    </subcellularLocation>
</comment>
<dbReference type="OrthoDB" id="7053339at2"/>
<dbReference type="InterPro" id="IPR011990">
    <property type="entry name" value="TPR-like_helical_dom_sf"/>
</dbReference>
<dbReference type="EMBL" id="UGPB01000001">
    <property type="protein sequence ID" value="STY28089.1"/>
    <property type="molecule type" value="Genomic_DNA"/>
</dbReference>
<keyword evidence="5" id="KW-0997">Cell inner membrane</keyword>
<name>A0A378LQJ5_9GAMM</name>
<sequence length="413" mass="47521">MTRLIFAFFILLISVVLGIQLNKDPGYVLIAINHWTIETTVWVAILSLVILFIICYLVLRLIKKIARTPSTLTQWHSRRLAQKAQAITRKGLIEYSEGYWLKAKNHLIQALPNTDTPLLNYLTAARAAQKMGDNQLRDDYLREAQHSMPEAKIAVELTQAELQLANHQWEQALATLKHLHDIAPRHPYVLKLIMQLYQEVKDWPQLISILPDLKKYHVVNQQEFDTLQYNAYFYRLIDLIKQNHPDTVTNFIHSLPKNLANNPNITAEYIRFLIHNGHYTTANNLLRRALRKDLIPQLIELYSALPPDEKQLAFAEGLLKKNTHSAKLYLCLGQLCMQQQLWGKAKYYLEKSNEIEPTALGYEAQGQLHEKLGEESLACRSYKMGLDLITKGTEVTTKTCHIGYAMGAERNSK</sequence>
<dbReference type="Proteomes" id="UP000255297">
    <property type="component" value="Unassembled WGS sequence"/>
</dbReference>
<keyword evidence="9" id="KW-0627">Porphyrin biosynthesis</keyword>
<evidence type="ECO:0000256" key="4">
    <source>
        <dbReference type="ARBA" id="ARBA00022475"/>
    </source>
</evidence>
<keyword evidence="4" id="KW-1003">Cell membrane</keyword>
<keyword evidence="7 10" id="KW-1133">Transmembrane helix</keyword>
<dbReference type="SUPFAM" id="SSF48452">
    <property type="entry name" value="TPR-like"/>
    <property type="match status" value="2"/>
</dbReference>
<dbReference type="STRING" id="1122170.GCA_000701265_02420"/>
<evidence type="ECO:0000256" key="10">
    <source>
        <dbReference type="SAM" id="Phobius"/>
    </source>
</evidence>
<dbReference type="RefSeq" id="WP_051635443.1">
    <property type="nucleotide sequence ID" value="NZ_CAAAIS010000002.1"/>
</dbReference>
<dbReference type="Gene3D" id="1.25.40.10">
    <property type="entry name" value="Tetratricopeptide repeat domain"/>
    <property type="match status" value="2"/>
</dbReference>
<organism evidence="12 13">
    <name type="scientific">Legionella wadsworthii</name>
    <dbReference type="NCBI Taxonomy" id="28088"/>
    <lineage>
        <taxon>Bacteria</taxon>
        <taxon>Pseudomonadati</taxon>
        <taxon>Pseudomonadota</taxon>
        <taxon>Gammaproteobacteria</taxon>
        <taxon>Legionellales</taxon>
        <taxon>Legionellaceae</taxon>
        <taxon>Legionella</taxon>
    </lineage>
</organism>
<dbReference type="GO" id="GO:0006779">
    <property type="term" value="P:porphyrin-containing compound biosynthetic process"/>
    <property type="evidence" value="ECO:0007669"/>
    <property type="project" value="UniProtKB-KW"/>
</dbReference>
<keyword evidence="13" id="KW-1185">Reference proteome</keyword>
<dbReference type="InterPro" id="IPR005254">
    <property type="entry name" value="Heme_biosyn_assoc_TPR_pro"/>
</dbReference>
<evidence type="ECO:0000313" key="12">
    <source>
        <dbReference type="EMBL" id="STY28089.1"/>
    </source>
</evidence>
<evidence type="ECO:0000256" key="3">
    <source>
        <dbReference type="ARBA" id="ARBA00004744"/>
    </source>
</evidence>
<gene>
    <name evidence="12" type="primary">hemY</name>
    <name evidence="12" type="ORF">NCTC11532_00257</name>
</gene>
<evidence type="ECO:0000256" key="9">
    <source>
        <dbReference type="ARBA" id="ARBA00023244"/>
    </source>
</evidence>
<feature type="transmembrane region" description="Helical" evidence="10">
    <location>
        <begin position="42"/>
        <end position="62"/>
    </location>
</feature>
<feature type="domain" description="HemY N-terminal" evidence="11">
    <location>
        <begin position="26"/>
        <end position="132"/>
    </location>
</feature>
<dbReference type="AlphaFoldDB" id="A0A378LQJ5"/>
<reference evidence="12 13" key="1">
    <citation type="submission" date="2018-06" db="EMBL/GenBank/DDBJ databases">
        <authorList>
            <consortium name="Pathogen Informatics"/>
            <person name="Doyle S."/>
        </authorList>
    </citation>
    <scope>NUCLEOTIDE SEQUENCE [LARGE SCALE GENOMIC DNA]</scope>
    <source>
        <strain evidence="12 13">NCTC11532</strain>
    </source>
</reference>